<keyword evidence="4" id="KW-1185">Reference proteome</keyword>
<name>A0A120FG89_9HYPH</name>
<dbReference type="InterPro" id="IPR024399">
    <property type="entry name" value="DUF2628"/>
</dbReference>
<keyword evidence="2" id="KW-1133">Transmembrane helix</keyword>
<dbReference type="Pfam" id="PF10947">
    <property type="entry name" value="DUF2628"/>
    <property type="match status" value="1"/>
</dbReference>
<protein>
    <recommendedName>
        <fullName evidence="5">DUF2628 domain-containing protein</fullName>
    </recommendedName>
</protein>
<organism evidence="3 4">
    <name type="scientific">Rhizobium altiplani</name>
    <dbReference type="NCBI Taxonomy" id="1864509"/>
    <lineage>
        <taxon>Bacteria</taxon>
        <taxon>Pseudomonadati</taxon>
        <taxon>Pseudomonadota</taxon>
        <taxon>Alphaproteobacteria</taxon>
        <taxon>Hyphomicrobiales</taxon>
        <taxon>Rhizobiaceae</taxon>
        <taxon>Rhizobium/Agrobacterium group</taxon>
        <taxon>Rhizobium</taxon>
    </lineage>
</organism>
<keyword evidence="2" id="KW-0812">Transmembrane</keyword>
<keyword evidence="2" id="KW-0472">Membrane</keyword>
<feature type="region of interest" description="Disordered" evidence="1">
    <location>
        <begin position="126"/>
        <end position="161"/>
    </location>
</feature>
<dbReference type="OrthoDB" id="7285394at2"/>
<accession>A0A120FG89</accession>
<feature type="transmembrane region" description="Helical" evidence="2">
    <location>
        <begin position="68"/>
        <end position="85"/>
    </location>
</feature>
<sequence length="161" mass="17504">MTSSYLVLTAPSGTDSNHEKTRFIRDGFTVLGFLFPWVWLAFHRLWLYAIAAFLLQSLGGALADRADLWPVGVTITFGTSLLVALEGQNLRIRNLVAKGWAEADLVSADSLQTAEEVYFLNVQTDAGDSRPAPSPQWDPAAHAPRHGNATSLGLFGFDGGR</sequence>
<dbReference type="Proteomes" id="UP000068164">
    <property type="component" value="Unassembled WGS sequence"/>
</dbReference>
<dbReference type="EMBL" id="LNCD01000123">
    <property type="protein sequence ID" value="KWV44002.1"/>
    <property type="molecule type" value="Genomic_DNA"/>
</dbReference>
<dbReference type="RefSeq" id="WP_062373706.1">
    <property type="nucleotide sequence ID" value="NZ_LNCD01000123.1"/>
</dbReference>
<feature type="transmembrane region" description="Helical" evidence="2">
    <location>
        <begin position="30"/>
        <end position="56"/>
    </location>
</feature>
<evidence type="ECO:0000256" key="2">
    <source>
        <dbReference type="SAM" id="Phobius"/>
    </source>
</evidence>
<evidence type="ECO:0000313" key="4">
    <source>
        <dbReference type="Proteomes" id="UP000068164"/>
    </source>
</evidence>
<evidence type="ECO:0008006" key="5">
    <source>
        <dbReference type="Google" id="ProtNLM"/>
    </source>
</evidence>
<evidence type="ECO:0000256" key="1">
    <source>
        <dbReference type="SAM" id="MobiDB-lite"/>
    </source>
</evidence>
<gene>
    <name evidence="3" type="ORF">AS026_16580</name>
</gene>
<proteinExistence type="predicted"/>
<dbReference type="AlphaFoldDB" id="A0A120FG89"/>
<comment type="caution">
    <text evidence="3">The sequence shown here is derived from an EMBL/GenBank/DDBJ whole genome shotgun (WGS) entry which is preliminary data.</text>
</comment>
<evidence type="ECO:0000313" key="3">
    <source>
        <dbReference type="EMBL" id="KWV44002.1"/>
    </source>
</evidence>
<reference evidence="3 4" key="1">
    <citation type="submission" date="2015-11" db="EMBL/GenBank/DDBJ databases">
        <title>Draft Genome Sequence of the Strain BR 10423 (Rhizobium sp.) isolated from nodules of Mimosa pudica.</title>
        <authorList>
            <person name="Barauna A.C."/>
            <person name="Zilli J.E."/>
            <person name="Simoes-Araujo J.L."/>
            <person name="Reis V.M."/>
            <person name="James E.K."/>
            <person name="Reis F.B.Jr."/>
            <person name="Rouws L.F."/>
            <person name="Passos S.R."/>
            <person name="Gois S.R."/>
        </authorList>
    </citation>
    <scope>NUCLEOTIDE SEQUENCE [LARGE SCALE GENOMIC DNA]</scope>
    <source>
        <strain evidence="3 4">BR10423</strain>
    </source>
</reference>